<dbReference type="PANTHER" id="PTHR10414:SF37">
    <property type="entry name" value="BB IN A BOXCAR, ISOFORM C"/>
    <property type="match status" value="1"/>
</dbReference>
<dbReference type="InterPro" id="IPR014472">
    <property type="entry name" value="CHOPT"/>
</dbReference>
<dbReference type="Proteomes" id="UP000232875">
    <property type="component" value="Unassembled WGS sequence"/>
</dbReference>
<dbReference type="STRING" id="2020962.A0A2N1JDH5"/>
<dbReference type="PROSITE" id="PS00379">
    <property type="entry name" value="CDP_ALCOHOL_P_TRANSF"/>
    <property type="match status" value="1"/>
</dbReference>
<keyword evidence="6" id="KW-1133">Transmembrane helix</keyword>
<protein>
    <recommendedName>
        <fullName evidence="9">Ept1p</fullName>
    </recommendedName>
</protein>
<feature type="transmembrane region" description="Helical" evidence="6">
    <location>
        <begin position="334"/>
        <end position="355"/>
    </location>
</feature>
<evidence type="ECO:0000256" key="4">
    <source>
        <dbReference type="ARBA" id="ARBA00023136"/>
    </source>
</evidence>
<keyword evidence="8" id="KW-1185">Reference proteome</keyword>
<dbReference type="GO" id="GO:0016780">
    <property type="term" value="F:phosphotransferase activity, for other substituted phosphate groups"/>
    <property type="evidence" value="ECO:0007669"/>
    <property type="project" value="InterPro"/>
</dbReference>
<dbReference type="OrthoDB" id="196717at2759"/>
<dbReference type="GO" id="GO:0008654">
    <property type="term" value="P:phospholipid biosynthetic process"/>
    <property type="evidence" value="ECO:0007669"/>
    <property type="project" value="InterPro"/>
</dbReference>
<feature type="transmembrane region" description="Helical" evidence="6">
    <location>
        <begin position="220"/>
        <end position="244"/>
    </location>
</feature>
<evidence type="ECO:0000256" key="2">
    <source>
        <dbReference type="ARBA" id="ARBA00010441"/>
    </source>
</evidence>
<dbReference type="InterPro" id="IPR000462">
    <property type="entry name" value="CDP-OH_P_trans"/>
</dbReference>
<sequence length="438" mass="47949">MGYYIGEDVRANIHTYKYAGEDHSFVSKYILGPYWNWLVTLFPLSVAPNTITLLGLVLILLNFVSLLALDWKLDNSTSLRVGVLDNFEVPLPVVSMMPNKGLPSGLDGTPGTMHAVIPPALLVVWAFSLFMYQSLDSIDGKQARRTRMAGPLGELFDHGCDALNTTLGTFLVASATGLGRSYWTICALVSAMANFYLTTWEEFHTHILFLSWFSGPVEGILLICSIYLMAAAFGGPAFCLSGIWNATGLVNVSFVREYLAWMNWPISDVLMAFGFAGLLANAFGAYGNVYASCKRKGTSVSEPLLGLVPFVFQCVSNIAWMLGNGQRVFVQGSLFIPFLCFWGLSFAYLVGLLILSHVAKTRFPFANWLFIPSLIGAVDAWLPQPLLQTSPAAAQGVVYGALAMSVLVYGHFVYDVITAITKETGRPCFRVVRSKDGN</sequence>
<dbReference type="EMBL" id="KZ454989">
    <property type="protein sequence ID" value="PKI84593.1"/>
    <property type="molecule type" value="Genomic_DNA"/>
</dbReference>
<reference evidence="7 8" key="1">
    <citation type="submission" date="2017-10" db="EMBL/GenBank/DDBJ databases">
        <title>A novel species of cold-tolerant Malassezia isolated from bats.</title>
        <authorList>
            <person name="Lorch J.M."/>
            <person name="Palmer J.M."/>
            <person name="Vanderwolf K.J."/>
            <person name="Schmidt K.Z."/>
            <person name="Verant M.L."/>
            <person name="Weller T.J."/>
            <person name="Blehert D.S."/>
        </authorList>
    </citation>
    <scope>NUCLEOTIDE SEQUENCE [LARGE SCALE GENOMIC DNA]</scope>
    <source>
        <strain evidence="7 8">NWHC:44797-103</strain>
    </source>
</reference>
<evidence type="ECO:0000256" key="1">
    <source>
        <dbReference type="ARBA" id="ARBA00004370"/>
    </source>
</evidence>
<evidence type="ECO:0000256" key="6">
    <source>
        <dbReference type="SAM" id="Phobius"/>
    </source>
</evidence>
<dbReference type="AlphaFoldDB" id="A0A2N1JDH5"/>
<feature type="transmembrane region" description="Helical" evidence="6">
    <location>
        <begin position="181"/>
        <end position="199"/>
    </location>
</feature>
<name>A0A2N1JDH5_9BASI</name>
<feature type="transmembrane region" description="Helical" evidence="6">
    <location>
        <begin position="367"/>
        <end position="384"/>
    </location>
</feature>
<dbReference type="Pfam" id="PF01066">
    <property type="entry name" value="CDP-OH_P_transf"/>
    <property type="match status" value="1"/>
</dbReference>
<gene>
    <name evidence="7" type="ORF">MVES_001593</name>
</gene>
<evidence type="ECO:0008006" key="9">
    <source>
        <dbReference type="Google" id="ProtNLM"/>
    </source>
</evidence>
<evidence type="ECO:0000256" key="3">
    <source>
        <dbReference type="ARBA" id="ARBA00022679"/>
    </source>
</evidence>
<evidence type="ECO:0000256" key="5">
    <source>
        <dbReference type="RuleBase" id="RU003750"/>
    </source>
</evidence>
<dbReference type="PANTHER" id="PTHR10414">
    <property type="entry name" value="ETHANOLAMINEPHOSPHOTRANSFERASE"/>
    <property type="match status" value="1"/>
</dbReference>
<proteinExistence type="inferred from homology"/>
<dbReference type="InterPro" id="IPR043130">
    <property type="entry name" value="CDP-OH_PTrfase_TM_dom"/>
</dbReference>
<comment type="similarity">
    <text evidence="2 5">Belongs to the CDP-alcohol phosphatidyltransferase class-I family.</text>
</comment>
<dbReference type="InterPro" id="IPR048254">
    <property type="entry name" value="CDP_ALCOHOL_P_TRANSF_CS"/>
</dbReference>
<organism evidence="7 8">
    <name type="scientific">Malassezia vespertilionis</name>
    <dbReference type="NCBI Taxonomy" id="2020962"/>
    <lineage>
        <taxon>Eukaryota</taxon>
        <taxon>Fungi</taxon>
        <taxon>Dikarya</taxon>
        <taxon>Basidiomycota</taxon>
        <taxon>Ustilaginomycotina</taxon>
        <taxon>Malasseziomycetes</taxon>
        <taxon>Malasseziales</taxon>
        <taxon>Malasseziaceae</taxon>
        <taxon>Malassezia</taxon>
    </lineage>
</organism>
<feature type="transmembrane region" description="Helical" evidence="6">
    <location>
        <begin position="116"/>
        <end position="135"/>
    </location>
</feature>
<dbReference type="GO" id="GO:0016020">
    <property type="term" value="C:membrane"/>
    <property type="evidence" value="ECO:0007669"/>
    <property type="project" value="UniProtKB-SubCell"/>
</dbReference>
<keyword evidence="6" id="KW-0812">Transmembrane</keyword>
<accession>A0A2N1JDH5</accession>
<evidence type="ECO:0000313" key="7">
    <source>
        <dbReference type="EMBL" id="PKI84593.1"/>
    </source>
</evidence>
<dbReference type="Gene3D" id="1.20.120.1760">
    <property type="match status" value="1"/>
</dbReference>
<feature type="transmembrane region" description="Helical" evidence="6">
    <location>
        <begin position="304"/>
        <end position="322"/>
    </location>
</feature>
<comment type="subcellular location">
    <subcellularLocation>
        <location evidence="1">Membrane</location>
    </subcellularLocation>
</comment>
<keyword evidence="3 5" id="KW-0808">Transferase</keyword>
<evidence type="ECO:0000313" key="8">
    <source>
        <dbReference type="Proteomes" id="UP000232875"/>
    </source>
</evidence>
<feature type="transmembrane region" description="Helical" evidence="6">
    <location>
        <begin position="264"/>
        <end position="283"/>
    </location>
</feature>
<keyword evidence="4 6" id="KW-0472">Membrane</keyword>
<feature type="transmembrane region" description="Helical" evidence="6">
    <location>
        <begin position="396"/>
        <end position="417"/>
    </location>
</feature>
<dbReference type="PIRSF" id="PIRSF015665">
    <property type="entry name" value="CHOPT"/>
    <property type="match status" value="1"/>
</dbReference>